<dbReference type="Gene3D" id="3.30.70.360">
    <property type="match status" value="1"/>
</dbReference>
<comment type="caution">
    <text evidence="9">The sequence shown here is derived from an EMBL/GenBank/DDBJ whole genome shotgun (WGS) entry which is preliminary data.</text>
</comment>
<dbReference type="GO" id="GO:0004181">
    <property type="term" value="F:metallocarboxypeptidase activity"/>
    <property type="evidence" value="ECO:0007669"/>
    <property type="project" value="InterPro"/>
</dbReference>
<keyword evidence="5 7" id="KW-0862">Zinc</keyword>
<dbReference type="PANTHER" id="PTHR45962">
    <property type="entry name" value="N-FATTY-ACYL-AMINO ACID SYNTHASE/HYDROLASE PM20D1"/>
    <property type="match status" value="1"/>
</dbReference>
<keyword evidence="3 7" id="KW-0479">Metal-binding</keyword>
<dbReference type="Proteomes" id="UP000076874">
    <property type="component" value="Unassembled WGS sequence"/>
</dbReference>
<evidence type="ECO:0000256" key="1">
    <source>
        <dbReference type="ARBA" id="ARBA00006247"/>
    </source>
</evidence>
<dbReference type="AlphaFoldDB" id="A0A167Z0J4"/>
<dbReference type="CDD" id="cd05674">
    <property type="entry name" value="M20_yscS"/>
    <property type="match status" value="1"/>
</dbReference>
<keyword evidence="10" id="KW-1185">Reference proteome</keyword>
<keyword evidence="4" id="KW-0378">Hydrolase</keyword>
<dbReference type="GO" id="GO:0046872">
    <property type="term" value="F:metal ion binding"/>
    <property type="evidence" value="ECO:0007669"/>
    <property type="project" value="UniProtKB-KW"/>
</dbReference>
<gene>
    <name evidence="9" type="ORF">SPI_01502</name>
</gene>
<keyword evidence="8" id="KW-0732">Signal</keyword>
<evidence type="ECO:0000256" key="8">
    <source>
        <dbReference type="SAM" id="SignalP"/>
    </source>
</evidence>
<comment type="similarity">
    <text evidence="1">Belongs to the peptidase M20A family.</text>
</comment>
<proteinExistence type="inferred from homology"/>
<dbReference type="SUPFAM" id="SSF55031">
    <property type="entry name" value="Bacterial exopeptidase dimerisation domain"/>
    <property type="match status" value="1"/>
</dbReference>
<evidence type="ECO:0000256" key="7">
    <source>
        <dbReference type="PIRSR" id="PIRSR037217-2"/>
    </source>
</evidence>
<feature type="active site" description="Proton acceptor" evidence="6">
    <location>
        <position position="234"/>
    </location>
</feature>
<dbReference type="PROSITE" id="PS00758">
    <property type="entry name" value="ARGE_DAPE_CPG2_1"/>
    <property type="match status" value="1"/>
</dbReference>
<dbReference type="Pfam" id="PF01546">
    <property type="entry name" value="Peptidase_M20"/>
    <property type="match status" value="1"/>
</dbReference>
<accession>A0A167Z0J4</accession>
<evidence type="ECO:0000256" key="3">
    <source>
        <dbReference type="ARBA" id="ARBA00022723"/>
    </source>
</evidence>
<dbReference type="PANTHER" id="PTHR45962:SF1">
    <property type="entry name" value="N-FATTY-ACYL-AMINO ACID SYNTHASE_HYDROLASE PM20D1"/>
    <property type="match status" value="1"/>
</dbReference>
<dbReference type="GO" id="GO:0000328">
    <property type="term" value="C:fungal-type vacuole lumen"/>
    <property type="evidence" value="ECO:0007669"/>
    <property type="project" value="TreeGrafter"/>
</dbReference>
<feature type="chain" id="PRO_5007894939" evidence="8">
    <location>
        <begin position="19"/>
        <end position="585"/>
    </location>
</feature>
<keyword evidence="2" id="KW-0645">Protease</keyword>
<dbReference type="Gene3D" id="3.40.630.10">
    <property type="entry name" value="Zn peptidases"/>
    <property type="match status" value="1"/>
</dbReference>
<dbReference type="STRING" id="1081102.A0A167Z0J4"/>
<evidence type="ECO:0000256" key="5">
    <source>
        <dbReference type="ARBA" id="ARBA00022833"/>
    </source>
</evidence>
<evidence type="ECO:0000313" key="10">
    <source>
        <dbReference type="Proteomes" id="UP000076874"/>
    </source>
</evidence>
<name>A0A167Z0J4_9HYPO</name>
<reference evidence="9 10" key="1">
    <citation type="journal article" date="2016" name="Genome Biol. Evol.">
        <title>Divergent and convergent evolution of fungal pathogenicity.</title>
        <authorList>
            <person name="Shang Y."/>
            <person name="Xiao G."/>
            <person name="Zheng P."/>
            <person name="Cen K."/>
            <person name="Zhan S."/>
            <person name="Wang C."/>
        </authorList>
    </citation>
    <scope>NUCLEOTIDE SEQUENCE [LARGE SCALE GENOMIC DNA]</scope>
    <source>
        <strain evidence="9 10">RCEF 264</strain>
    </source>
</reference>
<dbReference type="InterPro" id="IPR001261">
    <property type="entry name" value="ArgE/DapE_CS"/>
</dbReference>
<feature type="binding site" evidence="7">
    <location>
        <position position="263"/>
    </location>
    <ligand>
        <name>Zn(2+)</name>
        <dbReference type="ChEBI" id="CHEBI:29105"/>
        <label>2</label>
    </ligand>
</feature>
<dbReference type="InterPro" id="IPR036264">
    <property type="entry name" value="Bact_exopeptidase_dim_dom"/>
</dbReference>
<dbReference type="InterPro" id="IPR002933">
    <property type="entry name" value="Peptidase_M20"/>
</dbReference>
<dbReference type="InterPro" id="IPR017141">
    <property type="entry name" value="Pept_M20_carboxypep"/>
</dbReference>
<feature type="binding site" evidence="7">
    <location>
        <position position="555"/>
    </location>
    <ligand>
        <name>Zn(2+)</name>
        <dbReference type="ChEBI" id="CHEBI:29105"/>
        <label>1</label>
    </ligand>
</feature>
<feature type="binding site" evidence="7">
    <location>
        <position position="235"/>
    </location>
    <ligand>
        <name>Zn(2+)</name>
        <dbReference type="ChEBI" id="CHEBI:29105"/>
        <label>1</label>
    </ligand>
</feature>
<dbReference type="OrthoDB" id="3064516at2759"/>
<dbReference type="EMBL" id="AZHD01000002">
    <property type="protein sequence ID" value="OAA66926.1"/>
    <property type="molecule type" value="Genomic_DNA"/>
</dbReference>
<feature type="signal peptide" evidence="8">
    <location>
        <begin position="1"/>
        <end position="18"/>
    </location>
</feature>
<dbReference type="SUPFAM" id="SSF53187">
    <property type="entry name" value="Zn-dependent exopeptidases"/>
    <property type="match status" value="1"/>
</dbReference>
<evidence type="ECO:0000256" key="6">
    <source>
        <dbReference type="PIRSR" id="PIRSR037217-1"/>
    </source>
</evidence>
<organism evidence="9 10">
    <name type="scientific">Niveomyces insectorum RCEF 264</name>
    <dbReference type="NCBI Taxonomy" id="1081102"/>
    <lineage>
        <taxon>Eukaryota</taxon>
        <taxon>Fungi</taxon>
        <taxon>Dikarya</taxon>
        <taxon>Ascomycota</taxon>
        <taxon>Pezizomycotina</taxon>
        <taxon>Sordariomycetes</taxon>
        <taxon>Hypocreomycetidae</taxon>
        <taxon>Hypocreales</taxon>
        <taxon>Cordycipitaceae</taxon>
        <taxon>Niveomyces</taxon>
    </lineage>
</organism>
<dbReference type="GO" id="GO:0051603">
    <property type="term" value="P:proteolysis involved in protein catabolic process"/>
    <property type="evidence" value="ECO:0007669"/>
    <property type="project" value="TreeGrafter"/>
</dbReference>
<evidence type="ECO:0000313" key="9">
    <source>
        <dbReference type="EMBL" id="OAA66926.1"/>
    </source>
</evidence>
<dbReference type="Gene3D" id="1.10.150.900">
    <property type="match status" value="1"/>
</dbReference>
<dbReference type="InterPro" id="IPR047177">
    <property type="entry name" value="Pept_M20A"/>
</dbReference>
<feature type="binding site" evidence="7">
    <location>
        <position position="198"/>
    </location>
    <ligand>
        <name>Zn(2+)</name>
        <dbReference type="ChEBI" id="CHEBI:29105"/>
        <label>2</label>
    </ligand>
</feature>
<evidence type="ECO:0000256" key="4">
    <source>
        <dbReference type="ARBA" id="ARBA00022801"/>
    </source>
</evidence>
<feature type="binding site" evidence="7">
    <location>
        <position position="165"/>
    </location>
    <ligand>
        <name>Zn(2+)</name>
        <dbReference type="ChEBI" id="CHEBI:29105"/>
        <label>2</label>
    </ligand>
</feature>
<feature type="active site" evidence="6">
    <location>
        <position position="167"/>
    </location>
</feature>
<sequence>MLLLTCILLSVAGHKVSAAVTGRTSNGPSQQVLAGISGSGAAFPFADNVRGDAATAFRCDIPPAIAPGDDGLPSAEELFTGPEVLKKQVERHAALVRIPSVGYDDMGDVYEDSRWLVFLDLHRLLEELYPNVHARMSLTKVHRLGLVYTVDGSNPSLRPLMLTAHQDVVPVADAFTWKYPPFSAHYDGKFLWGRGASDDKNSLTALMSTLEALFAPERAWTPRRSLVLAFGFDEETSGEMGAGSIASYLEKRFGANSMVMILDEGGGLQRIGNTVFALPSVLEKGHVDVLYELRVNGGHSSTPFPHTGIGILAEIITALEAHPYEPKVIPGSAIHNTYVCKARYEPDAQPEITRLVQAGDLEKLTEALVALDRPTNFRIQTSQAVDLIFGGVKINAMPELITLGVNYRVAPHNSIDEVKARTLKLIEPTVSKYGLTLKAFGRTIPEAESTQVDMPDVVGGNGADAVQPLYTVDYNGTLIITTNQETQVAPVSPTSGPIWDVFSGTIQHSFAFDGGNVVPVGDIMTGNTDTRHYLNLTPNIYRWAPTFEGSTFNAHTVDERVDMNGQLGMIRFYYDLIRNFDASDA</sequence>
<keyword evidence="9" id="KW-0121">Carboxypeptidase</keyword>
<feature type="binding site" evidence="7">
    <location>
        <position position="198"/>
    </location>
    <ligand>
        <name>Zn(2+)</name>
        <dbReference type="ChEBI" id="CHEBI:29105"/>
        <label>1</label>
    </ligand>
</feature>
<evidence type="ECO:0000256" key="2">
    <source>
        <dbReference type="ARBA" id="ARBA00022670"/>
    </source>
</evidence>
<dbReference type="PIRSF" id="PIRSF037217">
    <property type="entry name" value="Carboxypeptidase_S"/>
    <property type="match status" value="1"/>
</dbReference>
<protein>
    <submittedName>
        <fullName evidence="9">Vacuolar carboxypeptidase</fullName>
    </submittedName>
</protein>